<organism evidence="2 3">
    <name type="scientific">Erythrobacter longus</name>
    <dbReference type="NCBI Taxonomy" id="1044"/>
    <lineage>
        <taxon>Bacteria</taxon>
        <taxon>Pseudomonadati</taxon>
        <taxon>Pseudomonadota</taxon>
        <taxon>Alphaproteobacteria</taxon>
        <taxon>Sphingomonadales</taxon>
        <taxon>Erythrobacteraceae</taxon>
        <taxon>Erythrobacter/Porphyrobacter group</taxon>
        <taxon>Erythrobacter</taxon>
    </lineage>
</organism>
<gene>
    <name evidence="2" type="ORF">EH31_04615</name>
</gene>
<dbReference type="STRING" id="1044.EH31_04615"/>
<dbReference type="OrthoDB" id="7420165at2"/>
<evidence type="ECO:0000313" key="3">
    <source>
        <dbReference type="Proteomes" id="UP000027647"/>
    </source>
</evidence>
<dbReference type="AlphaFoldDB" id="A0A074MGK4"/>
<comment type="caution">
    <text evidence="2">The sequence shown here is derived from an EMBL/GenBank/DDBJ whole genome shotgun (WGS) entry which is preliminary data.</text>
</comment>
<evidence type="ECO:0008006" key="4">
    <source>
        <dbReference type="Google" id="ProtNLM"/>
    </source>
</evidence>
<keyword evidence="3" id="KW-1185">Reference proteome</keyword>
<sequence length="431" mass="45496">MAAIAHPSGPILRASFSARWLLASLFALALLAGGYAFVLAQVSGERGIAPTASSADIEVRGIEVDVRGDNANDARSKGWREAAKKAWQKAGGPAVSDAQLAGFVAAIVIQRERVGPKRYVATLGVSFDRQRAGRLLGGERAGRSSAPMLLVPVMVSGGTYTAFEVRNPWQRAWAEFNPGTSRVDYVRPTGAGGDSLLFNFGQAGRRSRAWWRLALDQYGAADVLVPIAKLDHAFPGGPITGSFTARYGPDNVVLESFTLKADGPGQLPAMLSEAVDRIDRAYEQALVDGKLQPDPTLRNGGSSQVDPAIARLIEIGRAIQARDRAQRDAASAASNTEQTPQATTQTPDTAAETVRSFTVQFATPDPMTFDASLSSVRQVPGVRGVAVTSTAMGGTSVMRVSFAGEISVLASQLRSRGFAVNEGANALAISR</sequence>
<protein>
    <recommendedName>
        <fullName evidence="4">Heavy-metal-associated domain-containing protein</fullName>
    </recommendedName>
</protein>
<evidence type="ECO:0000256" key="1">
    <source>
        <dbReference type="SAM" id="MobiDB-lite"/>
    </source>
</evidence>
<evidence type="ECO:0000313" key="2">
    <source>
        <dbReference type="EMBL" id="KEO91960.1"/>
    </source>
</evidence>
<name>A0A074MGK4_ERYLO</name>
<proteinExistence type="predicted"/>
<dbReference type="EMBL" id="JMIW01000001">
    <property type="protein sequence ID" value="KEO91960.1"/>
    <property type="molecule type" value="Genomic_DNA"/>
</dbReference>
<dbReference type="Proteomes" id="UP000027647">
    <property type="component" value="Unassembled WGS sequence"/>
</dbReference>
<reference evidence="2 3" key="1">
    <citation type="submission" date="2014-04" db="EMBL/GenBank/DDBJ databases">
        <title>A comprehensive comparison of genomes of Erythrobacter spp. strains.</title>
        <authorList>
            <person name="Zheng Q."/>
        </authorList>
    </citation>
    <scope>NUCLEOTIDE SEQUENCE [LARGE SCALE GENOMIC DNA]</scope>
    <source>
        <strain evidence="2 3">DSM 6997</strain>
    </source>
</reference>
<dbReference type="eggNOG" id="COG3249">
    <property type="taxonomic scope" value="Bacteria"/>
</dbReference>
<feature type="compositionally biased region" description="Low complexity" evidence="1">
    <location>
        <begin position="328"/>
        <end position="350"/>
    </location>
</feature>
<accession>A0A074MGK4</accession>
<feature type="region of interest" description="Disordered" evidence="1">
    <location>
        <begin position="324"/>
        <end position="350"/>
    </location>
</feature>
<dbReference type="RefSeq" id="WP_034958334.1">
    <property type="nucleotide sequence ID" value="NZ_JMIW01000001.1"/>
</dbReference>